<feature type="domain" description="Formylmethanofuran dehydrogenase subunit E" evidence="3">
    <location>
        <begin position="296"/>
        <end position="380"/>
    </location>
</feature>
<dbReference type="OrthoDB" id="31120at2157"/>
<dbReference type="AlphaFoldDB" id="A0A2A2HDU4"/>
<accession>A0A2A2HDU4</accession>
<proteinExistence type="predicted"/>
<feature type="compositionally biased region" description="Polar residues" evidence="1">
    <location>
        <begin position="909"/>
        <end position="927"/>
    </location>
</feature>
<name>A0A2A2HDU4_9EURY</name>
<dbReference type="InterPro" id="IPR003814">
    <property type="entry name" value="FmdEsu_dom"/>
</dbReference>
<organism evidence="4 6">
    <name type="scientific">Methanosphaera cuniculi</name>
    <dbReference type="NCBI Taxonomy" id="1077256"/>
    <lineage>
        <taxon>Archaea</taxon>
        <taxon>Methanobacteriati</taxon>
        <taxon>Methanobacteriota</taxon>
        <taxon>Methanomada group</taxon>
        <taxon>Methanobacteria</taxon>
        <taxon>Methanobacteriales</taxon>
        <taxon>Methanobacteriaceae</taxon>
        <taxon>Methanosphaera</taxon>
    </lineage>
</organism>
<dbReference type="EMBL" id="LMVN01000011">
    <property type="protein sequence ID" value="PAV07592.1"/>
    <property type="molecule type" value="Genomic_DNA"/>
</dbReference>
<dbReference type="PANTHER" id="PTHR42264:SF6">
    <property type="entry name" value="TRANSMEMBRANE PROTEIN"/>
    <property type="match status" value="1"/>
</dbReference>
<feature type="region of interest" description="Disordered" evidence="1">
    <location>
        <begin position="971"/>
        <end position="994"/>
    </location>
</feature>
<gene>
    <name evidence="4" type="ORF">ASJ82_07920</name>
    <name evidence="5" type="ORF">MSCUN_10160</name>
</gene>
<keyword evidence="2" id="KW-0472">Membrane</keyword>
<dbReference type="Proteomes" id="UP000246004">
    <property type="component" value="Unassembled WGS sequence"/>
</dbReference>
<evidence type="ECO:0000256" key="2">
    <source>
        <dbReference type="SAM" id="Phobius"/>
    </source>
</evidence>
<feature type="compositionally biased region" description="Low complexity" evidence="1">
    <location>
        <begin position="898"/>
        <end position="908"/>
    </location>
</feature>
<keyword evidence="2" id="KW-1133">Transmembrane helix</keyword>
<dbReference type="PANTHER" id="PTHR42264">
    <property type="entry name" value="EPHRIN_REC_LIKE DOMAIN-CONTAINING PROTEIN"/>
    <property type="match status" value="1"/>
</dbReference>
<dbReference type="SUPFAM" id="SSF143555">
    <property type="entry name" value="FwdE-like"/>
    <property type="match status" value="2"/>
</dbReference>
<comment type="caution">
    <text evidence="4">The sequence shown here is derived from an EMBL/GenBank/DDBJ whole genome shotgun (WGS) entry which is preliminary data.</text>
</comment>
<feature type="compositionally biased region" description="Low complexity" evidence="1">
    <location>
        <begin position="928"/>
        <end position="954"/>
    </location>
</feature>
<protein>
    <submittedName>
        <fullName evidence="5">FmdE, molybdenum formylmethanofuran dehydrogenase operon</fullName>
    </submittedName>
</protein>
<reference evidence="5 7" key="1">
    <citation type="submission" date="2016-04" db="EMBL/GenBank/DDBJ databases">
        <title>Genome sequence of Methanosphaera cuniculi DSM 4103.</title>
        <authorList>
            <person name="Poehlein A."/>
            <person name="Seedorf H."/>
            <person name="Daniel R."/>
        </authorList>
    </citation>
    <scope>NUCLEOTIDE SEQUENCE [LARGE SCALE GENOMIC DNA]</scope>
    <source>
        <strain evidence="5 7">DSM 4103</strain>
    </source>
</reference>
<evidence type="ECO:0000256" key="1">
    <source>
        <dbReference type="SAM" id="MobiDB-lite"/>
    </source>
</evidence>
<dbReference type="Proteomes" id="UP000217528">
    <property type="component" value="Unassembled WGS sequence"/>
</dbReference>
<sequence>MDNKKIMGVFILIFFIMIATVSAADNTTDTTTISTNTADTQTTSTDDTTINDEIKQNITSKVNVSVKYQYENDNGKITPSVSAKINNKNITTSQKYDKNLNIYTIAVNHSDDVKTFNLILSAPGYKSQTKTFNVTQNEGLVYNLEATQSYQYGDKIAIIADSKLNFSKADDILVITSAGVPTYKNEASEYIIEAIMNYCNGTVSNGKGNMLMLRQTENDPIDTCFVVRNGRNMNAIVFLNSSTKYSYLGTISENMTRKEWNSYYKSVGQEDSYSFASLANGWYHNVSYLVLQEAAFHGHICEGTLGGYTITEALLQYYPPITETATLGSLPAEKTSYKVLGMPGDSASDAVLYFLDATSGKRSYVGFNTTKSGAEPNMMGFIRWNEGTIEYNPQTNSYEFTTPSYGTVIVMKYNTDENKKLFTKETGIELTGTLEELKYNSWWINKINTNPESLVSIVLEKDNLTEEQYYYLIGLDADLTNPVTVANATNAGSVRVKAIHAHGLDYNYLKSLDLPNATRSNSIADRTNRTYDDFKNIGVRASTLAKNYFKNELGVDLIKDMPNLAVMTTAGHVYMEQQTTEAVWDGLFQELGSRLYRQTLMPDHNAIWKSLWFAFVLHQDNGDLMSLYMRYNPSNDSFLITDYEGSHIININIESLNNSNQTAIAGKIFPDGNYNSIQSITNAWSNGITFGQLCSFLFHNHACPGVQPGFFMSDYILNNYPLNENESYFYIANSIYCKDDSLEYLLGISPGLGSYMSQKIPGEKIDHEDGSTDEGVLVIWDNELNVGRAVIMNFKWATIDTSKYATSDAKRAAQIRAYNSIYHGQPNEDVLENYAVTPMSEKWITADEYAKLKAGTNDNLDSMSFIRGIENRTKQQAISLTSGDKLINTNYNSSEYTNTNTNNNLVNNGGSQKFPNSGSHSNNNNFISTNSAVASRTSSSSNNLGQSSGSSDNDAVAPGMSLEATADLGVAEASEDSAQGEEGNAKAYEVSESQNKSDNVNTVVYVIIAIGILGALAGYGYVRSRR</sequence>
<evidence type="ECO:0000313" key="7">
    <source>
        <dbReference type="Proteomes" id="UP000246004"/>
    </source>
</evidence>
<keyword evidence="2" id="KW-0812">Transmembrane</keyword>
<evidence type="ECO:0000313" key="6">
    <source>
        <dbReference type="Proteomes" id="UP000217528"/>
    </source>
</evidence>
<dbReference type="Pfam" id="PF02663">
    <property type="entry name" value="FmdE"/>
    <property type="match status" value="2"/>
</dbReference>
<keyword evidence="6" id="KW-1185">Reference proteome</keyword>
<feature type="region of interest" description="Disordered" evidence="1">
    <location>
        <begin position="898"/>
        <end position="957"/>
    </location>
</feature>
<evidence type="ECO:0000259" key="3">
    <source>
        <dbReference type="Pfam" id="PF02663"/>
    </source>
</evidence>
<evidence type="ECO:0000313" key="5">
    <source>
        <dbReference type="EMBL" id="PWL08085.1"/>
    </source>
</evidence>
<evidence type="ECO:0000313" key="4">
    <source>
        <dbReference type="EMBL" id="PAV07592.1"/>
    </source>
</evidence>
<dbReference type="RefSeq" id="WP_095608478.1">
    <property type="nucleotide sequence ID" value="NZ_LMVN01000011.1"/>
</dbReference>
<dbReference type="Gene3D" id="3.30.1330.130">
    <property type="match status" value="1"/>
</dbReference>
<feature type="transmembrane region" description="Helical" evidence="2">
    <location>
        <begin position="1003"/>
        <end position="1022"/>
    </location>
</feature>
<reference evidence="4 6" key="2">
    <citation type="journal article" date="2017" name="BMC Genomics">
        <title>Genomic analysis of methanogenic archaea reveals a shift towards energy conservation.</title>
        <authorList>
            <person name="Gilmore S.P."/>
            <person name="Henske J.K."/>
            <person name="Sexton J.A."/>
            <person name="Solomon K.V."/>
            <person name="Seppala S."/>
            <person name="Yoo J.I."/>
            <person name="Huyett L.M."/>
            <person name="Pressman A."/>
            <person name="Cogan J.Z."/>
            <person name="Kivenson V."/>
            <person name="Peng X."/>
            <person name="Tan Y."/>
            <person name="Valentine D.L."/>
            <person name="O'Malley M.A."/>
        </authorList>
    </citation>
    <scope>NUCLEOTIDE SEQUENCE [LARGE SCALE GENOMIC DNA]</scope>
    <source>
        <strain evidence="4 6">1R-7</strain>
    </source>
</reference>
<feature type="domain" description="Formylmethanofuran dehydrogenase subunit E" evidence="3">
    <location>
        <begin position="698"/>
        <end position="796"/>
    </location>
</feature>
<dbReference type="EMBL" id="LWMS01000031">
    <property type="protein sequence ID" value="PWL08085.1"/>
    <property type="molecule type" value="Genomic_DNA"/>
</dbReference>